<organism evidence="8 9">
    <name type="scientific">Falsiroseomonas tokyonensis</name>
    <dbReference type="NCBI Taxonomy" id="430521"/>
    <lineage>
        <taxon>Bacteria</taxon>
        <taxon>Pseudomonadati</taxon>
        <taxon>Pseudomonadota</taxon>
        <taxon>Alphaproteobacteria</taxon>
        <taxon>Acetobacterales</taxon>
        <taxon>Roseomonadaceae</taxon>
        <taxon>Falsiroseomonas</taxon>
    </lineage>
</organism>
<dbReference type="PANTHER" id="PTHR37937">
    <property type="entry name" value="CONJUGATIVE TRANSFER: DNA TRANSPORT"/>
    <property type="match status" value="1"/>
</dbReference>
<evidence type="ECO:0000256" key="2">
    <source>
        <dbReference type="ARBA" id="ARBA00022475"/>
    </source>
</evidence>
<evidence type="ECO:0000256" key="6">
    <source>
        <dbReference type="SAM" id="MobiDB-lite"/>
    </source>
</evidence>
<dbReference type="InterPro" id="IPR051539">
    <property type="entry name" value="T4SS-coupling_protein"/>
</dbReference>
<gene>
    <name evidence="8" type="ORF">ACFOD3_28325</name>
</gene>
<evidence type="ECO:0000313" key="9">
    <source>
        <dbReference type="Proteomes" id="UP001595420"/>
    </source>
</evidence>
<feature type="transmembrane region" description="Helical" evidence="7">
    <location>
        <begin position="12"/>
        <end position="37"/>
    </location>
</feature>
<keyword evidence="4 7" id="KW-1133">Transmembrane helix</keyword>
<keyword evidence="2" id="KW-1003">Cell membrane</keyword>
<accession>A0ABV7C489</accession>
<dbReference type="InterPro" id="IPR003688">
    <property type="entry name" value="TraG/VirD4"/>
</dbReference>
<feature type="compositionally biased region" description="Basic and acidic residues" evidence="6">
    <location>
        <begin position="647"/>
        <end position="679"/>
    </location>
</feature>
<evidence type="ECO:0000313" key="8">
    <source>
        <dbReference type="EMBL" id="MFC3003834.1"/>
    </source>
</evidence>
<dbReference type="Pfam" id="PF02534">
    <property type="entry name" value="T4SS-DNA_transf"/>
    <property type="match status" value="1"/>
</dbReference>
<keyword evidence="3 7" id="KW-0812">Transmembrane</keyword>
<reference evidence="9" key="1">
    <citation type="journal article" date="2019" name="Int. J. Syst. Evol. Microbiol.">
        <title>The Global Catalogue of Microorganisms (GCM) 10K type strain sequencing project: providing services to taxonomists for standard genome sequencing and annotation.</title>
        <authorList>
            <consortium name="The Broad Institute Genomics Platform"/>
            <consortium name="The Broad Institute Genome Sequencing Center for Infectious Disease"/>
            <person name="Wu L."/>
            <person name="Ma J."/>
        </authorList>
    </citation>
    <scope>NUCLEOTIDE SEQUENCE [LARGE SCALE GENOMIC DNA]</scope>
    <source>
        <strain evidence="9">CGMCC 1.16855</strain>
    </source>
</reference>
<dbReference type="EMBL" id="JBHRSB010000016">
    <property type="protein sequence ID" value="MFC3003834.1"/>
    <property type="molecule type" value="Genomic_DNA"/>
</dbReference>
<dbReference type="CDD" id="cd01127">
    <property type="entry name" value="TrwB_TraG_TraD_VirD4"/>
    <property type="match status" value="1"/>
</dbReference>
<proteinExistence type="predicted"/>
<name>A0ABV7C489_9PROT</name>
<evidence type="ECO:0000256" key="5">
    <source>
        <dbReference type="ARBA" id="ARBA00023136"/>
    </source>
</evidence>
<comment type="subcellular location">
    <subcellularLocation>
        <location evidence="1">Cell membrane</location>
        <topology evidence="1">Multi-pass membrane protein</topology>
    </subcellularLocation>
</comment>
<comment type="caution">
    <text evidence="8">The sequence shown here is derived from an EMBL/GenBank/DDBJ whole genome shotgun (WGS) entry which is preliminary data.</text>
</comment>
<feature type="transmembrane region" description="Helical" evidence="7">
    <location>
        <begin position="68"/>
        <end position="90"/>
    </location>
</feature>
<keyword evidence="9" id="KW-1185">Reference proteome</keyword>
<protein>
    <submittedName>
        <fullName evidence="8">Type IV secretory system conjugative DNA transfer family protein</fullName>
    </submittedName>
</protein>
<feature type="region of interest" description="Disordered" evidence="6">
    <location>
        <begin position="637"/>
        <end position="679"/>
    </location>
</feature>
<evidence type="ECO:0000256" key="7">
    <source>
        <dbReference type="SAM" id="Phobius"/>
    </source>
</evidence>
<dbReference type="RefSeq" id="WP_216840275.1">
    <property type="nucleotide sequence ID" value="NZ_JAFNJS010000016.1"/>
</dbReference>
<dbReference type="PANTHER" id="PTHR37937:SF1">
    <property type="entry name" value="CONJUGATIVE TRANSFER: DNA TRANSPORT"/>
    <property type="match status" value="1"/>
</dbReference>
<evidence type="ECO:0000256" key="4">
    <source>
        <dbReference type="ARBA" id="ARBA00022989"/>
    </source>
</evidence>
<dbReference type="Proteomes" id="UP001595420">
    <property type="component" value="Unassembled WGS sequence"/>
</dbReference>
<evidence type="ECO:0000256" key="1">
    <source>
        <dbReference type="ARBA" id="ARBA00004651"/>
    </source>
</evidence>
<keyword evidence="5 7" id="KW-0472">Membrane</keyword>
<evidence type="ECO:0000256" key="3">
    <source>
        <dbReference type="ARBA" id="ARBA00022692"/>
    </source>
</evidence>
<sequence length="679" mass="73886">MTRFGSWPLAGKAIAVAAVIGVLGALWSCLASLIFLIGTGLLDAQHDVPLAQFWTYLRYYPDHPVVSLWLRIAGGAATVLVVALVAALAVRRVRAGDRPLHGETGYAGEAEIRENRFRDVSDSIHVGRTGRRYLTFGGPEHVALYAPTRSGKGVGVVIPNCLLWDGSLVVLDVKKENWGASAGIRAEAGQRVFLFDPLDPEGRTARYNPLSYVRRGTIDAFDDIQRIAQMLYPEATGDQEFWTNSARSAFIGVTAFLAETPGLPLTLGEVLRMFTRRDLQGYLTGTIEARRLAGKPYTAACISALNDYLGGSADTVSGIRKSVTTKLVLWFNPRIDAATAESDFDLRRLRYNLHAIYVGVTPDNIDRLRPLLALFFQQVVDVTVKTLPQHDPAARHQVLMVLDEFPLLGAMPTLTSAFAFVAGYGVRMLLVLQSKAQMRATYGPDVATTVLDNCGAEVVFGTKDLTLMKELSERLGYDTVESLTRSGPRFGGWWNRDRQSQSASAQRRALMLPQEIARLGAREEIVLRAGMRPVRATRIRHYEEKRFTRLLRPAPVVPPIAIDVRYDGGSPPLPEPVQSAAGPVAPAPTLAPPIEVQPHQADALWAAVAGAPVDLSEMGLDDGKAAVAALIAAVPTARKPAAAEVQGEDKAEGERPKPRPRGRRLDDGRASLPRAEAHP</sequence>